<gene>
    <name evidence="1" type="ORF">SAMN06296036_13633</name>
</gene>
<dbReference type="STRING" id="1513793.SAMN06296036_13633"/>
<evidence type="ECO:0000313" key="1">
    <source>
        <dbReference type="EMBL" id="SMF81238.1"/>
    </source>
</evidence>
<dbReference type="PROSITE" id="PS51257">
    <property type="entry name" value="PROKAR_LIPOPROTEIN"/>
    <property type="match status" value="1"/>
</dbReference>
<keyword evidence="2" id="KW-1185">Reference proteome</keyword>
<evidence type="ECO:0000313" key="2">
    <source>
        <dbReference type="Proteomes" id="UP000192907"/>
    </source>
</evidence>
<dbReference type="EMBL" id="FWZT01000036">
    <property type="protein sequence ID" value="SMF81238.1"/>
    <property type="molecule type" value="Genomic_DNA"/>
</dbReference>
<protein>
    <submittedName>
        <fullName evidence="1">Uncharacterized protein</fullName>
    </submittedName>
</protein>
<dbReference type="AlphaFoldDB" id="A0A1Y6CP58"/>
<reference evidence="2" key="1">
    <citation type="submission" date="2017-04" db="EMBL/GenBank/DDBJ databases">
        <authorList>
            <person name="Varghese N."/>
            <person name="Submissions S."/>
        </authorList>
    </citation>
    <scope>NUCLEOTIDE SEQUENCE [LARGE SCALE GENOMIC DNA]</scope>
    <source>
        <strain evidence="2">RKEM611</strain>
    </source>
</reference>
<accession>A0A1Y6CP58</accession>
<proteinExistence type="predicted"/>
<dbReference type="RefSeq" id="WP_132325862.1">
    <property type="nucleotide sequence ID" value="NZ_FWZT01000036.1"/>
</dbReference>
<dbReference type="Proteomes" id="UP000192907">
    <property type="component" value="Unassembled WGS sequence"/>
</dbReference>
<organism evidence="1 2">
    <name type="scientific">Pseudobacteriovorax antillogorgiicola</name>
    <dbReference type="NCBI Taxonomy" id="1513793"/>
    <lineage>
        <taxon>Bacteria</taxon>
        <taxon>Pseudomonadati</taxon>
        <taxon>Bdellovibrionota</taxon>
        <taxon>Oligoflexia</taxon>
        <taxon>Oligoflexales</taxon>
        <taxon>Pseudobacteriovoracaceae</taxon>
        <taxon>Pseudobacteriovorax</taxon>
    </lineage>
</organism>
<sequence>MLRLTGLILILAGVSGCEGNAFNSASATREPVEEQLPIRTIDAVVADSTLDVEAQGALLDVCDDPNQIKTFRQALPFPQTANCNFGQGLNMPTAAGVMTAHEKQTVSIELPQRSVVCSVDLKSASADLLYDDYFFVNLNQTILVASELGWAQFFDKAGDLISWNWDKVKGQAHAQVEQDPNLYGVQYCLADEACQVPGHDEQGSFALNLDMKKVPVLAERLAEEKVLSFDVIATGDDDPDDCDHSDLTLNVSIEYVAIP</sequence>
<name>A0A1Y6CP58_9BACT</name>